<dbReference type="Gene3D" id="3.30.428.10">
    <property type="entry name" value="HIT-like"/>
    <property type="match status" value="1"/>
</dbReference>
<dbReference type="PROSITE" id="PS00892">
    <property type="entry name" value="HIT_1"/>
    <property type="match status" value="1"/>
</dbReference>
<evidence type="ECO:0000313" key="5">
    <source>
        <dbReference type="EMBL" id="OIP39984.1"/>
    </source>
</evidence>
<name>A0A1J5EBD6_9BACT</name>
<dbReference type="InterPro" id="IPR019808">
    <property type="entry name" value="Histidine_triad_CS"/>
</dbReference>
<evidence type="ECO:0000259" key="4">
    <source>
        <dbReference type="PROSITE" id="PS51084"/>
    </source>
</evidence>
<dbReference type="InterPro" id="IPR001310">
    <property type="entry name" value="Histidine_triad_HIT"/>
</dbReference>
<sequence>MSECLFCKIINDSVPAMFIYEDDDIVAFNDINPQAPVHILIVPKKHIPTVMDIEKNSVDLIGKIYLVAQRLSLEHGISEQGFRLVVNCNHDAGQEIFHIHFHLLGGRKMLWPPG</sequence>
<dbReference type="Pfam" id="PF01230">
    <property type="entry name" value="HIT"/>
    <property type="match status" value="1"/>
</dbReference>
<accession>A0A1J5EBD6</accession>
<dbReference type="STRING" id="1817895.AUJ95_04970"/>
<dbReference type="EMBL" id="MNYI01000132">
    <property type="protein sequence ID" value="OIP39984.1"/>
    <property type="molecule type" value="Genomic_DNA"/>
</dbReference>
<dbReference type="GO" id="GO:0003824">
    <property type="term" value="F:catalytic activity"/>
    <property type="evidence" value="ECO:0007669"/>
    <property type="project" value="InterPro"/>
</dbReference>
<dbReference type="CDD" id="cd01276">
    <property type="entry name" value="PKCI_related"/>
    <property type="match status" value="1"/>
</dbReference>
<dbReference type="SUPFAM" id="SSF54197">
    <property type="entry name" value="HIT-like"/>
    <property type="match status" value="1"/>
</dbReference>
<dbReference type="PANTHER" id="PTHR23089">
    <property type="entry name" value="HISTIDINE TRIAD HIT PROTEIN"/>
    <property type="match status" value="1"/>
</dbReference>
<reference evidence="5 6" key="1">
    <citation type="journal article" date="2016" name="Environ. Microbiol.">
        <title>Genomic resolution of a cold subsurface aquifer community provides metabolic insights for novel microbes adapted to high CO concentrations.</title>
        <authorList>
            <person name="Probst A.J."/>
            <person name="Castelle C.J."/>
            <person name="Singh A."/>
            <person name="Brown C.T."/>
            <person name="Anantharaman K."/>
            <person name="Sharon I."/>
            <person name="Hug L.A."/>
            <person name="Burstein D."/>
            <person name="Emerson J.B."/>
            <person name="Thomas B.C."/>
            <person name="Banfield J.F."/>
        </authorList>
    </citation>
    <scope>NUCLEOTIDE SEQUENCE [LARGE SCALE GENOMIC DNA]</scope>
    <source>
        <strain evidence="5">CG2_30_40_21</strain>
    </source>
</reference>
<evidence type="ECO:0000256" key="1">
    <source>
        <dbReference type="PIRSR" id="PIRSR601310-1"/>
    </source>
</evidence>
<dbReference type="AlphaFoldDB" id="A0A1J5EBD6"/>
<organism evidence="5 6">
    <name type="scientific">Candidatus Desantisbacteria bacterium CG2_30_40_21</name>
    <dbReference type="NCBI Taxonomy" id="1817895"/>
    <lineage>
        <taxon>Bacteria</taxon>
        <taxon>Candidatus Desantisiibacteriota</taxon>
    </lineage>
</organism>
<evidence type="ECO:0000313" key="6">
    <source>
        <dbReference type="Proteomes" id="UP000183085"/>
    </source>
</evidence>
<dbReference type="InterPro" id="IPR036265">
    <property type="entry name" value="HIT-like_sf"/>
</dbReference>
<comment type="caution">
    <text evidence="5">The sequence shown here is derived from an EMBL/GenBank/DDBJ whole genome shotgun (WGS) entry which is preliminary data.</text>
</comment>
<gene>
    <name evidence="5" type="ORF">AUJ95_04970</name>
</gene>
<evidence type="ECO:0000256" key="3">
    <source>
        <dbReference type="PROSITE-ProRule" id="PRU00464"/>
    </source>
</evidence>
<dbReference type="InterPro" id="IPR011146">
    <property type="entry name" value="HIT-like"/>
</dbReference>
<proteinExistence type="predicted"/>
<evidence type="ECO:0000256" key="2">
    <source>
        <dbReference type="PIRSR" id="PIRSR601310-3"/>
    </source>
</evidence>
<feature type="active site" description="Tele-AMP-histidine intermediate" evidence="1">
    <location>
        <position position="100"/>
    </location>
</feature>
<dbReference type="PRINTS" id="PR00332">
    <property type="entry name" value="HISTRIAD"/>
</dbReference>
<feature type="domain" description="HIT" evidence="4">
    <location>
        <begin position="5"/>
        <end position="114"/>
    </location>
</feature>
<feature type="short sequence motif" description="Histidine triad motif" evidence="2 3">
    <location>
        <begin position="98"/>
        <end position="102"/>
    </location>
</feature>
<dbReference type="Proteomes" id="UP000183085">
    <property type="component" value="Unassembled WGS sequence"/>
</dbReference>
<protein>
    <submittedName>
        <fullName evidence="5">Histidine triad nucleotide-binding protein</fullName>
    </submittedName>
</protein>
<dbReference type="PROSITE" id="PS51084">
    <property type="entry name" value="HIT_2"/>
    <property type="match status" value="1"/>
</dbReference>